<organism evidence="3 4">
    <name type="scientific">Lyngbya aestuarii BL J</name>
    <dbReference type="NCBI Taxonomy" id="1348334"/>
    <lineage>
        <taxon>Bacteria</taxon>
        <taxon>Bacillati</taxon>
        <taxon>Cyanobacteriota</taxon>
        <taxon>Cyanophyceae</taxon>
        <taxon>Oscillatoriophycideae</taxon>
        <taxon>Oscillatoriales</taxon>
        <taxon>Microcoleaceae</taxon>
        <taxon>Lyngbya</taxon>
    </lineage>
</organism>
<sequence>MMIYFKLEKKFKQWVTLAIMVSFILGITTNILAQSDSEQTSDRSKNSSEKNSETNRGLPNTDVPENLPDAKTIENSNSMTSENYNDNPFAPTVVRGTPRRSSPSDIIKTLENDDQFQTLLSILELADLNFELEKPGFLVLFAPTEEAFNHLASEFYDRLILPENRSQLIELIKNHFVIQQIQATDIERGEIQTLTGTKIRVQVNSDGKVELNEATAKKDEFIQTRNGLIVPVDQVLFIPKLDIENSTTQTPSTF</sequence>
<feature type="domain" description="FAS1" evidence="2">
    <location>
        <begin position="103"/>
        <end position="236"/>
    </location>
</feature>
<evidence type="ECO:0000313" key="3">
    <source>
        <dbReference type="EMBL" id="ERT06661.1"/>
    </source>
</evidence>
<feature type="compositionally biased region" description="Polar residues" evidence="1">
    <location>
        <begin position="73"/>
        <end position="86"/>
    </location>
</feature>
<dbReference type="PROSITE" id="PS50213">
    <property type="entry name" value="FAS1"/>
    <property type="match status" value="1"/>
</dbReference>
<evidence type="ECO:0000313" key="4">
    <source>
        <dbReference type="Proteomes" id="UP000017127"/>
    </source>
</evidence>
<dbReference type="Proteomes" id="UP000017127">
    <property type="component" value="Unassembled WGS sequence"/>
</dbReference>
<dbReference type="InterPro" id="IPR050904">
    <property type="entry name" value="Adhesion/Biosynth-related"/>
</dbReference>
<reference evidence="3 4" key="1">
    <citation type="journal article" date="2013" name="Front. Microbiol.">
        <title>Comparative genomic analyses of the cyanobacterium, Lyngbya aestuarii BL J, a powerful hydrogen producer.</title>
        <authorList>
            <person name="Kothari A."/>
            <person name="Vaughn M."/>
            <person name="Garcia-Pichel F."/>
        </authorList>
    </citation>
    <scope>NUCLEOTIDE SEQUENCE [LARGE SCALE GENOMIC DNA]</scope>
    <source>
        <strain evidence="3 4">BL J</strain>
    </source>
</reference>
<dbReference type="AlphaFoldDB" id="U7QJR0"/>
<evidence type="ECO:0000256" key="1">
    <source>
        <dbReference type="SAM" id="MobiDB-lite"/>
    </source>
</evidence>
<dbReference type="SMART" id="SM00554">
    <property type="entry name" value="FAS1"/>
    <property type="match status" value="1"/>
</dbReference>
<proteinExistence type="predicted"/>
<name>U7QJR0_9CYAN</name>
<evidence type="ECO:0000259" key="2">
    <source>
        <dbReference type="PROSITE" id="PS50213"/>
    </source>
</evidence>
<dbReference type="RefSeq" id="WP_023067168.1">
    <property type="nucleotide sequence ID" value="NZ_AUZM01000033.1"/>
</dbReference>
<keyword evidence="4" id="KW-1185">Reference proteome</keyword>
<gene>
    <name evidence="3" type="ORF">M595_3391</name>
</gene>
<dbReference type="SUPFAM" id="SSF82153">
    <property type="entry name" value="FAS1 domain"/>
    <property type="match status" value="1"/>
</dbReference>
<dbReference type="PANTHER" id="PTHR10900:SF77">
    <property type="entry name" value="FI19380P1"/>
    <property type="match status" value="1"/>
</dbReference>
<feature type="compositionally biased region" description="Basic and acidic residues" evidence="1">
    <location>
        <begin position="40"/>
        <end position="53"/>
    </location>
</feature>
<feature type="region of interest" description="Disordered" evidence="1">
    <location>
        <begin position="35"/>
        <end position="104"/>
    </location>
</feature>
<dbReference type="InterPro" id="IPR036378">
    <property type="entry name" value="FAS1_dom_sf"/>
</dbReference>
<dbReference type="OrthoDB" id="516481at2"/>
<dbReference type="PANTHER" id="PTHR10900">
    <property type="entry name" value="PERIOSTIN-RELATED"/>
    <property type="match status" value="1"/>
</dbReference>
<dbReference type="Gene3D" id="2.30.180.10">
    <property type="entry name" value="FAS1 domain"/>
    <property type="match status" value="1"/>
</dbReference>
<dbReference type="Pfam" id="PF02469">
    <property type="entry name" value="Fasciclin"/>
    <property type="match status" value="1"/>
</dbReference>
<dbReference type="EMBL" id="AUZM01000033">
    <property type="protein sequence ID" value="ERT06661.1"/>
    <property type="molecule type" value="Genomic_DNA"/>
</dbReference>
<comment type="caution">
    <text evidence="3">The sequence shown here is derived from an EMBL/GenBank/DDBJ whole genome shotgun (WGS) entry which is preliminary data.</text>
</comment>
<accession>U7QJR0</accession>
<protein>
    <submittedName>
        <fullName evidence="3">Fasciclin domain protein</fullName>
    </submittedName>
</protein>
<dbReference type="InterPro" id="IPR000782">
    <property type="entry name" value="FAS1_domain"/>
</dbReference>